<evidence type="ECO:0000256" key="1">
    <source>
        <dbReference type="ARBA" id="ARBA00022908"/>
    </source>
</evidence>
<dbReference type="PROSITE" id="PS00398">
    <property type="entry name" value="RECOMBINASES_2"/>
    <property type="match status" value="1"/>
</dbReference>
<keyword evidence="2" id="KW-0560">Oxidoreductase</keyword>
<dbReference type="InterPro" id="IPR006118">
    <property type="entry name" value="Recombinase_CS"/>
</dbReference>
<proteinExistence type="predicted"/>
<evidence type="ECO:0000313" key="6">
    <source>
        <dbReference type="EMBL" id="TCO09560.1"/>
    </source>
</evidence>
<evidence type="ECO:0000256" key="3">
    <source>
        <dbReference type="ARBA" id="ARBA00023125"/>
    </source>
</evidence>
<dbReference type="InterPro" id="IPR036162">
    <property type="entry name" value="Resolvase-like_N_sf"/>
</dbReference>
<dbReference type="Gene3D" id="3.40.50.1390">
    <property type="entry name" value="Resolvase, N-terminal catalytic domain"/>
    <property type="match status" value="1"/>
</dbReference>
<evidence type="ECO:0000313" key="7">
    <source>
        <dbReference type="Proteomes" id="UP000295818"/>
    </source>
</evidence>
<dbReference type="EMBL" id="SLWM01000039">
    <property type="protein sequence ID" value="TCO09560.1"/>
    <property type="molecule type" value="Genomic_DNA"/>
</dbReference>
<dbReference type="PANTHER" id="PTHR43157:SF31">
    <property type="entry name" value="PHOSPHATIDYLINOSITOL-GLYCAN BIOSYNTHESIS CLASS F PROTEIN"/>
    <property type="match status" value="1"/>
</dbReference>
<dbReference type="InterPro" id="IPR036291">
    <property type="entry name" value="NAD(P)-bd_dom_sf"/>
</dbReference>
<keyword evidence="3" id="KW-0238">DNA-binding</keyword>
<dbReference type="SUPFAM" id="SSF51735">
    <property type="entry name" value="NAD(P)-binding Rossmann-fold domains"/>
    <property type="match status" value="1"/>
</dbReference>
<name>A0ABY2B6T2_9ACTN</name>
<protein>
    <submittedName>
        <fullName evidence="6">Resolvase-like protein</fullName>
    </submittedName>
</protein>
<organism evidence="6 7">
    <name type="scientific">Kribbella orskensis</name>
    <dbReference type="NCBI Taxonomy" id="2512216"/>
    <lineage>
        <taxon>Bacteria</taxon>
        <taxon>Bacillati</taxon>
        <taxon>Actinomycetota</taxon>
        <taxon>Actinomycetes</taxon>
        <taxon>Propionibacteriales</taxon>
        <taxon>Kribbellaceae</taxon>
        <taxon>Kribbella</taxon>
    </lineage>
</organism>
<dbReference type="SMART" id="SM00857">
    <property type="entry name" value="Resolvase"/>
    <property type="match status" value="1"/>
</dbReference>
<evidence type="ECO:0000256" key="2">
    <source>
        <dbReference type="ARBA" id="ARBA00023002"/>
    </source>
</evidence>
<feature type="domain" description="Resolvase/invertase-type recombinase catalytic" evidence="5">
    <location>
        <begin position="228"/>
        <end position="314"/>
    </location>
</feature>
<keyword evidence="1" id="KW-0229">DNA integration</keyword>
<gene>
    <name evidence="6" type="ORF">EV644_13927</name>
</gene>
<dbReference type="InterPro" id="IPR006119">
    <property type="entry name" value="Resolv_N"/>
</dbReference>
<sequence length="362" mass="39229">MGRIDFGDLQSERRYSGQRAYNASKLANVMFTYEQARRLEGTGVTATVLHPGVVRTSFAAEDPSPLYRVLMPLARLFMKTPEQGAATSVYLASSLEVEGVTGRYFANRKPRQSSKASYDEPAAARLWQVSLISSASAAPVHIRRRLRTDEARRTCRQLRHRSGPAAIGPALAGVGRAAEDAWSLPIPGGLEPYPAPNTPSVTSASTTLKSEAGYPYAVECDRDSDRLCPLLHRRTGPDRATRHLARARRSGYRIYLDKGLTGTNRRRPGLDQSLAAVRAGDTLVVPKLDRLARSVPDARDIGDTPRSVGSGCRWAGSSTTRLTRWARCSSTSWPPSPSSRSTCCGCGPGKGCRCAGEGQAPR</sequence>
<dbReference type="Pfam" id="PF00239">
    <property type="entry name" value="Resolvase"/>
    <property type="match status" value="1"/>
</dbReference>
<dbReference type="Gene3D" id="3.40.50.720">
    <property type="entry name" value="NAD(P)-binding Rossmann-like Domain"/>
    <property type="match status" value="1"/>
</dbReference>
<evidence type="ECO:0000256" key="4">
    <source>
        <dbReference type="ARBA" id="ARBA00023172"/>
    </source>
</evidence>
<dbReference type="Pfam" id="PF00106">
    <property type="entry name" value="adh_short"/>
    <property type="match status" value="1"/>
</dbReference>
<keyword evidence="4" id="KW-0233">DNA recombination</keyword>
<reference evidence="6 7" key="1">
    <citation type="journal article" date="2015" name="Stand. Genomic Sci.">
        <title>Genomic Encyclopedia of Bacterial and Archaeal Type Strains, Phase III: the genomes of soil and plant-associated and newly described type strains.</title>
        <authorList>
            <person name="Whitman W.B."/>
            <person name="Woyke T."/>
            <person name="Klenk H.P."/>
            <person name="Zhou Y."/>
            <person name="Lilburn T.G."/>
            <person name="Beck B.J."/>
            <person name="De Vos P."/>
            <person name="Vandamme P."/>
            <person name="Eisen J.A."/>
            <person name="Garrity G."/>
            <person name="Hugenholtz P."/>
            <person name="Kyrpides N.C."/>
        </authorList>
    </citation>
    <scope>NUCLEOTIDE SEQUENCE [LARGE SCALE GENOMIC DNA]</scope>
    <source>
        <strain evidence="6 7">VKM Ac-2538</strain>
    </source>
</reference>
<dbReference type="PANTHER" id="PTHR43157">
    <property type="entry name" value="PHOSPHATIDYLINOSITOL-GLYCAN BIOSYNTHESIS CLASS F PROTEIN-RELATED"/>
    <property type="match status" value="1"/>
</dbReference>
<dbReference type="Proteomes" id="UP000295818">
    <property type="component" value="Unassembled WGS sequence"/>
</dbReference>
<keyword evidence="7" id="KW-1185">Reference proteome</keyword>
<accession>A0ABY2B6T2</accession>
<comment type="caution">
    <text evidence="6">The sequence shown here is derived from an EMBL/GenBank/DDBJ whole genome shotgun (WGS) entry which is preliminary data.</text>
</comment>
<evidence type="ECO:0000259" key="5">
    <source>
        <dbReference type="SMART" id="SM00857"/>
    </source>
</evidence>
<dbReference type="InterPro" id="IPR002347">
    <property type="entry name" value="SDR_fam"/>
</dbReference>
<dbReference type="SUPFAM" id="SSF53041">
    <property type="entry name" value="Resolvase-like"/>
    <property type="match status" value="1"/>
</dbReference>